<dbReference type="GO" id="GO:0016787">
    <property type="term" value="F:hydrolase activity"/>
    <property type="evidence" value="ECO:0007669"/>
    <property type="project" value="UniProtKB-KW"/>
</dbReference>
<evidence type="ECO:0000256" key="2">
    <source>
        <dbReference type="ARBA" id="ARBA00022801"/>
    </source>
</evidence>
<keyword evidence="2" id="KW-0378">Hydrolase</keyword>
<dbReference type="InterPro" id="IPR011545">
    <property type="entry name" value="DEAD/DEAH_box_helicase_dom"/>
</dbReference>
<dbReference type="AlphaFoldDB" id="A0A8R1YQH5"/>
<reference evidence="7" key="1">
    <citation type="journal article" date="2008" name="Nat. Genet.">
        <title>The Pristionchus pacificus genome provides a unique perspective on nematode lifestyle and parasitism.</title>
        <authorList>
            <person name="Dieterich C."/>
            <person name="Clifton S.W."/>
            <person name="Schuster L.N."/>
            <person name="Chinwalla A."/>
            <person name="Delehaunty K."/>
            <person name="Dinkelacker I."/>
            <person name="Fulton L."/>
            <person name="Fulton R."/>
            <person name="Godfrey J."/>
            <person name="Minx P."/>
            <person name="Mitreva M."/>
            <person name="Roeseler W."/>
            <person name="Tian H."/>
            <person name="Witte H."/>
            <person name="Yang S.P."/>
            <person name="Wilson R.K."/>
            <person name="Sommer R.J."/>
        </authorList>
    </citation>
    <scope>NUCLEOTIDE SEQUENCE [LARGE SCALE GENOMIC DNA]</scope>
    <source>
        <strain evidence="7">PS312</strain>
    </source>
</reference>
<reference evidence="6" key="2">
    <citation type="submission" date="2022-06" db="UniProtKB">
        <authorList>
            <consortium name="EnsemblMetazoa"/>
        </authorList>
    </citation>
    <scope>IDENTIFICATION</scope>
    <source>
        <strain evidence="6">PS312</strain>
    </source>
</reference>
<proteinExistence type="predicted"/>
<gene>
    <name evidence="6" type="primary">WBGene00275128</name>
</gene>
<dbReference type="GO" id="GO:0003676">
    <property type="term" value="F:nucleic acid binding"/>
    <property type="evidence" value="ECO:0007669"/>
    <property type="project" value="InterPro"/>
</dbReference>
<evidence type="ECO:0000256" key="1">
    <source>
        <dbReference type="ARBA" id="ARBA00022741"/>
    </source>
</evidence>
<dbReference type="EnsemblMetazoa" id="PPA36759.1">
    <property type="protein sequence ID" value="PPA36759.1"/>
    <property type="gene ID" value="WBGene00275128"/>
</dbReference>
<evidence type="ECO:0000256" key="4">
    <source>
        <dbReference type="ARBA" id="ARBA00022840"/>
    </source>
</evidence>
<dbReference type="Proteomes" id="UP000005239">
    <property type="component" value="Unassembled WGS sequence"/>
</dbReference>
<accession>A0A8R1YQH5</accession>
<dbReference type="InterPro" id="IPR014001">
    <property type="entry name" value="Helicase_ATP-bd"/>
</dbReference>
<evidence type="ECO:0000256" key="3">
    <source>
        <dbReference type="ARBA" id="ARBA00022806"/>
    </source>
</evidence>
<dbReference type="Gene3D" id="3.40.50.300">
    <property type="entry name" value="P-loop containing nucleotide triphosphate hydrolases"/>
    <property type="match status" value="1"/>
</dbReference>
<dbReference type="PROSITE" id="PS51192">
    <property type="entry name" value="HELICASE_ATP_BIND_1"/>
    <property type="match status" value="1"/>
</dbReference>
<name>A0A8R1YQH5_PRIPA</name>
<keyword evidence="7" id="KW-1185">Reference proteome</keyword>
<evidence type="ECO:0000313" key="6">
    <source>
        <dbReference type="EnsemblMetazoa" id="PPA36759.1"/>
    </source>
</evidence>
<dbReference type="GO" id="GO:0005524">
    <property type="term" value="F:ATP binding"/>
    <property type="evidence" value="ECO:0007669"/>
    <property type="project" value="UniProtKB-KW"/>
</dbReference>
<protein>
    <submittedName>
        <fullName evidence="6">Helicase ATP-binding domain-containing protein</fullName>
    </submittedName>
</protein>
<evidence type="ECO:0000313" key="7">
    <source>
        <dbReference type="Proteomes" id="UP000005239"/>
    </source>
</evidence>
<keyword evidence="3" id="KW-0347">Helicase</keyword>
<dbReference type="Pfam" id="PF00270">
    <property type="entry name" value="DEAD"/>
    <property type="match status" value="1"/>
</dbReference>
<keyword evidence="4" id="KW-0067">ATP-binding</keyword>
<evidence type="ECO:0000259" key="5">
    <source>
        <dbReference type="PROSITE" id="PS51192"/>
    </source>
</evidence>
<keyword evidence="1" id="KW-0547">Nucleotide-binding</keyword>
<organism evidence="6 7">
    <name type="scientific">Pristionchus pacificus</name>
    <name type="common">Parasitic nematode worm</name>
    <dbReference type="NCBI Taxonomy" id="54126"/>
    <lineage>
        <taxon>Eukaryota</taxon>
        <taxon>Metazoa</taxon>
        <taxon>Ecdysozoa</taxon>
        <taxon>Nematoda</taxon>
        <taxon>Chromadorea</taxon>
        <taxon>Rhabditida</taxon>
        <taxon>Rhabditina</taxon>
        <taxon>Diplogasteromorpha</taxon>
        <taxon>Diplogasteroidea</taxon>
        <taxon>Neodiplogasteridae</taxon>
        <taxon>Pristionchus</taxon>
    </lineage>
</organism>
<sequence>MQIIAVLQQLKPVEGEASALFLCTTREQTTNHEQRVKLLSKYLENIKITSFVGGSSIKKDTGVLNKDHPNIVIGTPARIYELGSLDLNSIKHLFIDDADLIINDNGICKTVEKIFKYTSRKKQVIITTENMSNELRRFFEKFMESKPRRFEFLKE</sequence>
<dbReference type="PANTHER" id="PTHR47960">
    <property type="entry name" value="DEAD-BOX ATP-DEPENDENT RNA HELICASE 50"/>
    <property type="match status" value="1"/>
</dbReference>
<dbReference type="GO" id="GO:0004386">
    <property type="term" value="F:helicase activity"/>
    <property type="evidence" value="ECO:0007669"/>
    <property type="project" value="UniProtKB-KW"/>
</dbReference>
<feature type="domain" description="Helicase ATP-binding" evidence="5">
    <location>
        <begin position="1"/>
        <end position="149"/>
    </location>
</feature>
<dbReference type="SUPFAM" id="SSF52540">
    <property type="entry name" value="P-loop containing nucleoside triphosphate hydrolases"/>
    <property type="match status" value="1"/>
</dbReference>
<dbReference type="InterPro" id="IPR027417">
    <property type="entry name" value="P-loop_NTPase"/>
</dbReference>